<keyword evidence="1" id="KW-1133">Transmembrane helix</keyword>
<keyword evidence="3" id="KW-1185">Reference proteome</keyword>
<evidence type="ECO:0000313" key="2">
    <source>
        <dbReference type="EMBL" id="ABE55347.1"/>
    </source>
</evidence>
<accession>Q12MH9</accession>
<dbReference type="EMBL" id="CP000302">
    <property type="protein sequence ID" value="ABE55347.1"/>
    <property type="molecule type" value="Genomic_DNA"/>
</dbReference>
<dbReference type="RefSeq" id="WP_011496502.1">
    <property type="nucleotide sequence ID" value="NC_007954.1"/>
</dbReference>
<dbReference type="HOGENOM" id="CLU_1325592_0_0_6"/>
<name>Q12MH9_SHEDO</name>
<dbReference type="KEGG" id="sdn:Sden_2065"/>
<proteinExistence type="predicted"/>
<dbReference type="Proteomes" id="UP000001982">
    <property type="component" value="Chromosome"/>
</dbReference>
<protein>
    <submittedName>
        <fullName evidence="2">Uncharacterized protein</fullName>
    </submittedName>
</protein>
<evidence type="ECO:0000313" key="3">
    <source>
        <dbReference type="Proteomes" id="UP000001982"/>
    </source>
</evidence>
<evidence type="ECO:0000256" key="1">
    <source>
        <dbReference type="SAM" id="Phobius"/>
    </source>
</evidence>
<sequence length="207" mass="23283">MYPNIKITQKLGIFESNRLEIIGNTEIEITYKGFFKSQTGRIPLGVINPNPVNYKKVNVKALFLSILCFLVVVACVFGYLQGLAKDAGVFIVLGAVFGVFALLVLNSCLKSSVQALIFHNIENGANLFALFPNKNPNSEVDTFTNALAERIKSIRYPENLSLVQKWEVYHKHLNYLFSENVITDQELNTILSRIKSENKKAEIIKLV</sequence>
<organism evidence="2 3">
    <name type="scientific">Shewanella denitrificans (strain OS217 / ATCC BAA-1090 / DSM 15013)</name>
    <dbReference type="NCBI Taxonomy" id="318161"/>
    <lineage>
        <taxon>Bacteria</taxon>
        <taxon>Pseudomonadati</taxon>
        <taxon>Pseudomonadota</taxon>
        <taxon>Gammaproteobacteria</taxon>
        <taxon>Alteromonadales</taxon>
        <taxon>Shewanellaceae</taxon>
        <taxon>Shewanella</taxon>
    </lineage>
</organism>
<gene>
    <name evidence="2" type="ordered locus">Sden_2065</name>
</gene>
<reference evidence="2 3" key="1">
    <citation type="submission" date="2006-03" db="EMBL/GenBank/DDBJ databases">
        <title>Complete sequence of Shewanella denitrificans OS217.</title>
        <authorList>
            <consortium name="US DOE Joint Genome Institute"/>
            <person name="Copeland A."/>
            <person name="Lucas S."/>
            <person name="Lapidus A."/>
            <person name="Barry K."/>
            <person name="Detter J.C."/>
            <person name="Glavina del Rio T."/>
            <person name="Hammon N."/>
            <person name="Israni S."/>
            <person name="Dalin E."/>
            <person name="Tice H."/>
            <person name="Pitluck S."/>
            <person name="Brettin T."/>
            <person name="Bruce D."/>
            <person name="Han C."/>
            <person name="Tapia R."/>
            <person name="Gilna P."/>
            <person name="Kiss H."/>
            <person name="Schmutz J."/>
            <person name="Larimer F."/>
            <person name="Land M."/>
            <person name="Hauser L."/>
            <person name="Kyrpides N."/>
            <person name="Lykidis A."/>
            <person name="Richardson P."/>
        </authorList>
    </citation>
    <scope>NUCLEOTIDE SEQUENCE [LARGE SCALE GENOMIC DNA]</scope>
    <source>
        <strain evidence="3">OS217 / ATCC BAA-1090 / DSM 15013</strain>
    </source>
</reference>
<dbReference type="AlphaFoldDB" id="Q12MH9"/>
<keyword evidence="1" id="KW-0812">Transmembrane</keyword>
<keyword evidence="1" id="KW-0472">Membrane</keyword>
<feature type="transmembrane region" description="Helical" evidence="1">
    <location>
        <begin position="61"/>
        <end position="81"/>
    </location>
</feature>
<feature type="transmembrane region" description="Helical" evidence="1">
    <location>
        <begin position="87"/>
        <end position="109"/>
    </location>
</feature>